<dbReference type="AlphaFoldDB" id="A0A0A5FUV5"/>
<feature type="coiled-coil region" evidence="1">
    <location>
        <begin position="13"/>
        <end position="40"/>
    </location>
</feature>
<evidence type="ECO:0008006" key="4">
    <source>
        <dbReference type="Google" id="ProtNLM"/>
    </source>
</evidence>
<evidence type="ECO:0000256" key="1">
    <source>
        <dbReference type="SAM" id="Coils"/>
    </source>
</evidence>
<dbReference type="STRING" id="1385511.GCA_000425225_03771"/>
<organism evidence="2 3">
    <name type="scientific">Pontibacillus marinus BH030004 = DSM 16465</name>
    <dbReference type="NCBI Taxonomy" id="1385511"/>
    <lineage>
        <taxon>Bacteria</taxon>
        <taxon>Bacillati</taxon>
        <taxon>Bacillota</taxon>
        <taxon>Bacilli</taxon>
        <taxon>Bacillales</taxon>
        <taxon>Bacillaceae</taxon>
        <taxon>Pontibacillus</taxon>
    </lineage>
</organism>
<dbReference type="RefSeq" id="WP_267879773.1">
    <property type="nucleotide sequence ID" value="NZ_AULJ01000056.1"/>
</dbReference>
<evidence type="ECO:0000313" key="3">
    <source>
        <dbReference type="Proteomes" id="UP000030403"/>
    </source>
</evidence>
<evidence type="ECO:0000313" key="2">
    <source>
        <dbReference type="EMBL" id="KGX84536.1"/>
    </source>
</evidence>
<keyword evidence="1" id="KW-0175">Coiled coil</keyword>
<sequence>MQLQFLLFTITIERRSKQDIMRSERQYKEATERLMMQKNKYFYY</sequence>
<dbReference type="Proteomes" id="UP000030403">
    <property type="component" value="Unassembled WGS sequence"/>
</dbReference>
<protein>
    <recommendedName>
        <fullName evidence="4">Sporulation protein</fullName>
    </recommendedName>
</protein>
<gene>
    <name evidence="2" type="ORF">N783_17360</name>
</gene>
<accession>A0A0A5FUV5</accession>
<name>A0A0A5FUV5_9BACI</name>
<comment type="caution">
    <text evidence="2">The sequence shown here is derived from an EMBL/GenBank/DDBJ whole genome shotgun (WGS) entry which is preliminary data.</text>
</comment>
<keyword evidence="3" id="KW-1185">Reference proteome</keyword>
<dbReference type="EMBL" id="AVPF01000054">
    <property type="protein sequence ID" value="KGX84536.1"/>
    <property type="molecule type" value="Genomic_DNA"/>
</dbReference>
<reference evidence="2 3" key="1">
    <citation type="submission" date="2013-08" db="EMBL/GenBank/DDBJ databases">
        <authorList>
            <person name="Huang J."/>
            <person name="Wang G."/>
        </authorList>
    </citation>
    <scope>NUCLEOTIDE SEQUENCE [LARGE SCALE GENOMIC DNA]</scope>
    <source>
        <strain evidence="2 3">BH030004</strain>
    </source>
</reference>
<proteinExistence type="predicted"/>